<feature type="region of interest" description="Disordered" evidence="1">
    <location>
        <begin position="294"/>
        <end position="313"/>
    </location>
</feature>
<gene>
    <name evidence="2" type="primary">Cltc</name>
    <name evidence="2" type="ORF">AK812_SmicGene10827</name>
</gene>
<dbReference type="OrthoDB" id="10259631at2759"/>
<dbReference type="InterPro" id="IPR055358">
    <property type="entry name" value="CHCR"/>
</dbReference>
<dbReference type="PANTHER" id="PTHR10292:SF1">
    <property type="entry name" value="CLATHRIN HEAVY CHAIN"/>
    <property type="match status" value="1"/>
</dbReference>
<sequence>MKASPRSDSELPAVMPHVRKAWLQQDLPYISMYSPPCSPPLDCLREYRRNVIDQVVSTALPESTNADEVFHFMSLVSVDFKLKHAKGVEAVNFKLSHVEGTMWLLELMTMMAVMGLNMTEVRVVSATVKAFISMLICADLPNELIELLEKRPGFLRIVLHNSDFSPVLVASVEVIFARASWKTLKSLQRGQFGVMLRDRVMDYINRLDNYDGPEIAKIALAPALGDPYGLYEEAMPLPESSNKSLQELPKRHGISVLLENISSLERAQEFAARINDKTVWYKLGKAQLENGKSSSVIQSAETRGSKDTRNSAANVPEAVDSYLKAEDATDYLEVIQGICELPFIPDIGCTAKLDAMHAVLRSLRTSPRHLVAGCEVDPAFPGTSLQRLRSCHLRLLSLAHEDLCADWEDVRRRLLWAGGMKDLPARRGQITTAHAFNDDNHCDLTAMAIASLPELGAGGSWSTCMLGCNEDSPQDVAHVQFKSRIAFKLVWCPPDYHSFVLVDDKGKFLAAGQPRGGMLPSMDLRASNFRMVQGSRYERVPLEYAERCRLFVGPERLEGLS</sequence>
<dbReference type="Proteomes" id="UP000186817">
    <property type="component" value="Unassembled WGS sequence"/>
</dbReference>
<name>A0A1Q9EER8_SYMMI</name>
<dbReference type="GO" id="GO:0032051">
    <property type="term" value="F:clathrin light chain binding"/>
    <property type="evidence" value="ECO:0007669"/>
    <property type="project" value="TreeGrafter"/>
</dbReference>
<accession>A0A1Q9EER8</accession>
<evidence type="ECO:0000313" key="2">
    <source>
        <dbReference type="EMBL" id="OLQ05935.1"/>
    </source>
</evidence>
<dbReference type="GO" id="GO:0006898">
    <property type="term" value="P:receptor-mediated endocytosis"/>
    <property type="evidence" value="ECO:0007669"/>
    <property type="project" value="TreeGrafter"/>
</dbReference>
<evidence type="ECO:0000256" key="1">
    <source>
        <dbReference type="SAM" id="MobiDB-lite"/>
    </source>
</evidence>
<proteinExistence type="predicted"/>
<dbReference type="AlphaFoldDB" id="A0A1Q9EER8"/>
<dbReference type="Pfam" id="PF00637">
    <property type="entry name" value="Clathrin"/>
    <property type="match status" value="1"/>
</dbReference>
<organism evidence="2 3">
    <name type="scientific">Symbiodinium microadriaticum</name>
    <name type="common">Dinoflagellate</name>
    <name type="synonym">Zooxanthella microadriatica</name>
    <dbReference type="NCBI Taxonomy" id="2951"/>
    <lineage>
        <taxon>Eukaryota</taxon>
        <taxon>Sar</taxon>
        <taxon>Alveolata</taxon>
        <taxon>Dinophyceae</taxon>
        <taxon>Suessiales</taxon>
        <taxon>Symbiodiniaceae</taxon>
        <taxon>Symbiodinium</taxon>
    </lineage>
</organism>
<dbReference type="EMBL" id="LSRX01000172">
    <property type="protein sequence ID" value="OLQ05935.1"/>
    <property type="molecule type" value="Genomic_DNA"/>
</dbReference>
<dbReference type="PANTHER" id="PTHR10292">
    <property type="entry name" value="CLATHRIN HEAVY CHAIN RELATED"/>
    <property type="match status" value="1"/>
</dbReference>
<reference evidence="2 3" key="1">
    <citation type="submission" date="2016-02" db="EMBL/GenBank/DDBJ databases">
        <title>Genome analysis of coral dinoflagellate symbionts highlights evolutionary adaptations to a symbiotic lifestyle.</title>
        <authorList>
            <person name="Aranda M."/>
            <person name="Li Y."/>
            <person name="Liew Y.J."/>
            <person name="Baumgarten S."/>
            <person name="Simakov O."/>
            <person name="Wilson M."/>
            <person name="Piel J."/>
            <person name="Ashoor H."/>
            <person name="Bougouffa S."/>
            <person name="Bajic V.B."/>
            <person name="Ryu T."/>
            <person name="Ravasi T."/>
            <person name="Bayer T."/>
            <person name="Micklem G."/>
            <person name="Kim H."/>
            <person name="Bhak J."/>
            <person name="Lajeunesse T.C."/>
            <person name="Voolstra C.R."/>
        </authorList>
    </citation>
    <scope>NUCLEOTIDE SEQUENCE [LARGE SCALE GENOMIC DNA]</scope>
    <source>
        <strain evidence="2 3">CCMP2467</strain>
    </source>
</reference>
<protein>
    <submittedName>
        <fullName evidence="2">Clathrin heavy chain 1</fullName>
    </submittedName>
</protein>
<keyword evidence="3" id="KW-1185">Reference proteome</keyword>
<comment type="caution">
    <text evidence="2">The sequence shown here is derived from an EMBL/GenBank/DDBJ whole genome shotgun (WGS) entry which is preliminary data.</text>
</comment>
<evidence type="ECO:0000313" key="3">
    <source>
        <dbReference type="Proteomes" id="UP000186817"/>
    </source>
</evidence>
<dbReference type="GO" id="GO:0071439">
    <property type="term" value="C:clathrin complex"/>
    <property type="evidence" value="ECO:0007669"/>
    <property type="project" value="TreeGrafter"/>
</dbReference>